<sequence>MARLRLNMDSLDPLAGGDRDQPTDNQETPADTLSLPMGNLHTQDPTAVEEGKQVTVRSVTVKASQESIMDTQGPVMARLDLNMDSLDPLAGGDRHQPMDNQEIPADTLSLPMGNLHTQDPTAVEEGKHVTVRSVTVKASQESLMDTQGPVMARLDLNMDSLDPLAGGDRDLPRDNQETPADTLSLPMGNLHTQDPTAVEEGKQVTVRSVTVKASQESLMDTQGPVMARLHLNMDSPEPLAEGDRDLPRDNQETPADTLSLPMGNLHTQDPTAVEEGKQVTMRSVTVKASQESLMDTQGPVMARLHLNMDSPDPLAEGDRDLPRDNQETPADTLSLPMGNLHTQDPTAVEEGKQVTMRSVTVKASQESLMDTQGPVMARLDFNMESLDPLAEGDRDQPRDNQETPADTLSLPMGNLHTQDPTAVEEGKEVTVRSVTVKASQESIMDTQGPVMARLHLNMDSLDPLAGGDRDQPTDNQETPADTLSLPMGHLHTQDPTAVEEGKHVTVRSVTVKASQESLMDTQGPVMARLHLNMDSLDPLAEGDRDLPRDNQETPADTLSLPMGNLHTQNPTAVEEGKQVTMRSVTVKASQESLMDTQGPVMARLHLNMDSLDPLAGGDRDQPMDNQETPADTLSLPMGNLHTQDPTAVEEGKQVTVRSVTVKASQESIMDTQGPVMARLDLNMDSLDPLAGGDRDQPMDNQETPADTLSLPMGNLHTQDPTAVEEGKQVTVRTVTVKASQESLMDTQGPVMARLHLNMDSLDPLAGGDRDQPMDNQETPADTLSLPMGNLHTQDPTAVEEGKQVTVRSVTVKASQESLMDTQGPVMARLDLNMDSLDPLAGGDRDQPTDNQETPADTLSLPMGNLHTQDPTAVEEGKQVTVRSVTVKASQESIMDTQGPVMARLDLNMDSLDPLAGGDRDQPMDNQETPADTLSLPMGNLHTQDPTAVEEGKHITLRTVTVKASQESLMDTQGPVMARLDLNMDSLDPLAEGDRDLPRDNQETPADTLSLPMGNLHTQNPTAVEEGKQVTMRSVTVKASQESLMDTLGPVMARLDLNMDSLDPLAEGDRDQPTDNQETPADTLSLPMGNLHTQDPTAVEEGKQVTVRSVTVKASQESLMDTQGPVMARLDLNMDSLDPLAGGDRDQPMDNQETPADTLSLPMGHLHTQDPTAVEEGKHITVRTVTVKASQESLMDTQGPVMARLHLNMDSLDPLAGGDRDQPMDNQETPADTLSLPMGNLHTQDPTAVEEGKQVTKGDRDQPTDNQETPADTLSLPMGNLHTQDPTAVEEGKQVTVRSVTVKASQESLMDTQGPVMARLHLNMDSLDPLAGGGRDQPMDNQEIPADTLSLPMGHLHTQDPTAVEEGKHITVRTVTVKASQESLMDTQGPVMARLDLNMDSLDPLAEGDRDQPTDNQETPADTLSLPMGNLHTQDPTAVEEGKQVTVRSVTVKASQESIMDTQGPVMARLDLNMDSLDPLAGGDRDQHMDNQEIPADTLSLPMGHLHTQDPTAVEEGKHITVRTVTVKASQESLMDTQGPVMARIHLNMDSLDPLAGGDRDQPMDNQETPADTLSLPMGNHHTQDPTAVEEGKQVTMRSVTVKASQESLMDTQGPVMARLDLNMDSLDPLAEGDRDQPRDNQETPADTLSLPMGNLHTQDPTAVEEGKKVTVRSVTVKASQESIMDTQGPVMARLHLNMDSLDPLAGGDRDQPMDNQETPADTLSLPMGHLHTQDPTAVEEGKHITVRTVTVKASQESLMDTQGPVMARLDLNMDSLDPLAEGDRDLPRDNQETPADTLSLPMGNLHTQNPTAVEEGKQVTMRSVTVKASQESLMDTQGPVMARLDLNMDSLDPLA</sequence>
<gene>
    <name evidence="2" type="ORF">HJG60_005162</name>
</gene>
<organism evidence="2 3">
    <name type="scientific">Phyllostomus discolor</name>
    <name type="common">pale spear-nosed bat</name>
    <dbReference type="NCBI Taxonomy" id="89673"/>
    <lineage>
        <taxon>Eukaryota</taxon>
        <taxon>Metazoa</taxon>
        <taxon>Chordata</taxon>
        <taxon>Craniata</taxon>
        <taxon>Vertebrata</taxon>
        <taxon>Euteleostomi</taxon>
        <taxon>Mammalia</taxon>
        <taxon>Eutheria</taxon>
        <taxon>Laurasiatheria</taxon>
        <taxon>Chiroptera</taxon>
        <taxon>Yangochiroptera</taxon>
        <taxon>Phyllostomidae</taxon>
        <taxon>Phyllostominae</taxon>
        <taxon>Phyllostomus</taxon>
    </lineage>
</organism>
<feature type="compositionally biased region" description="Basic and acidic residues" evidence="1">
    <location>
        <begin position="1631"/>
        <end position="1641"/>
    </location>
</feature>
<feature type="region of interest" description="Disordered" evidence="1">
    <location>
        <begin position="1214"/>
        <end position="1278"/>
    </location>
</feature>
<feature type="region of interest" description="Disordered" evidence="1">
    <location>
        <begin position="540"/>
        <end position="565"/>
    </location>
</feature>
<evidence type="ECO:0000256" key="1">
    <source>
        <dbReference type="SAM" id="MobiDB-lite"/>
    </source>
</evidence>
<evidence type="ECO:0000313" key="3">
    <source>
        <dbReference type="Proteomes" id="UP000664940"/>
    </source>
</evidence>
<protein>
    <submittedName>
        <fullName evidence="2">Filaggrin family member 2</fullName>
    </submittedName>
</protein>
<feature type="compositionally biased region" description="Basic and acidic residues" evidence="1">
    <location>
        <begin position="541"/>
        <end position="551"/>
    </location>
</feature>
<feature type="region of interest" description="Disordered" evidence="1">
    <location>
        <begin position="1401"/>
        <end position="1427"/>
    </location>
</feature>
<feature type="region of interest" description="Disordered" evidence="1">
    <location>
        <begin position="387"/>
        <end position="414"/>
    </location>
</feature>
<feature type="compositionally biased region" description="Basic and acidic residues" evidence="1">
    <location>
        <begin position="1781"/>
        <end position="1791"/>
    </location>
</feature>
<feature type="region of interest" description="Disordered" evidence="1">
    <location>
        <begin position="163"/>
        <end position="189"/>
    </location>
</feature>
<feature type="region of interest" description="Disordered" evidence="1">
    <location>
        <begin position="1"/>
        <end position="53"/>
    </location>
</feature>
<feature type="compositionally biased region" description="Basic and acidic residues" evidence="1">
    <location>
        <begin position="316"/>
        <end position="326"/>
    </location>
</feature>
<feature type="region of interest" description="Disordered" evidence="1">
    <location>
        <begin position="989"/>
        <end position="1015"/>
    </location>
</feature>
<accession>A0A833YEG5</accession>
<feature type="region of interest" description="Disordered" evidence="1">
    <location>
        <begin position="1778"/>
        <end position="1805"/>
    </location>
</feature>
<feature type="region of interest" description="Disordered" evidence="1">
    <location>
        <begin position="462"/>
        <end position="486"/>
    </location>
</feature>
<feature type="region of interest" description="Disordered" evidence="1">
    <location>
        <begin position="835"/>
        <end position="862"/>
    </location>
</feature>
<feature type="compositionally biased region" description="Basic and acidic residues" evidence="1">
    <location>
        <begin position="167"/>
        <end position="176"/>
    </location>
</feature>
<dbReference type="EMBL" id="JABVXQ010000015">
    <property type="protein sequence ID" value="KAF6074505.1"/>
    <property type="molecule type" value="Genomic_DNA"/>
</dbReference>
<feature type="compositionally biased region" description="Basic and acidic residues" evidence="1">
    <location>
        <begin position="1249"/>
        <end position="1262"/>
    </location>
</feature>
<dbReference type="Proteomes" id="UP000664940">
    <property type="component" value="Unassembled WGS sequence"/>
</dbReference>
<feature type="region of interest" description="Disordered" evidence="1">
    <location>
        <begin position="235"/>
        <end position="264"/>
    </location>
</feature>
<evidence type="ECO:0000313" key="2">
    <source>
        <dbReference type="EMBL" id="KAF6074505.1"/>
    </source>
</evidence>
<proteinExistence type="predicted"/>
<feature type="compositionally biased region" description="Basic and acidic residues" evidence="1">
    <location>
        <begin position="241"/>
        <end position="251"/>
    </location>
</feature>
<comment type="caution">
    <text evidence="2">The sequence shown here is derived from an EMBL/GenBank/DDBJ whole genome shotgun (WGS) entry which is preliminary data.</text>
</comment>
<feature type="region of interest" description="Disordered" evidence="1">
    <location>
        <begin position="309"/>
        <end position="339"/>
    </location>
</feature>
<feature type="compositionally biased region" description="Basic and acidic residues" evidence="1">
    <location>
        <begin position="991"/>
        <end position="1001"/>
    </location>
</feature>
<feature type="region of interest" description="Disordered" evidence="1">
    <location>
        <begin position="1626"/>
        <end position="1654"/>
    </location>
</feature>
<reference evidence="2 3" key="1">
    <citation type="journal article" date="2020" name="Nature">
        <title>Six reference-quality genomes reveal evolution of bat adaptations.</title>
        <authorList>
            <person name="Jebb D."/>
            <person name="Huang Z."/>
            <person name="Pippel M."/>
            <person name="Hughes G.M."/>
            <person name="Lavrichenko K."/>
            <person name="Devanna P."/>
            <person name="Winkler S."/>
            <person name="Jermiin L.S."/>
            <person name="Skirmuntt E.C."/>
            <person name="Katzourakis A."/>
            <person name="Burkitt-Gray L."/>
            <person name="Ray D.A."/>
            <person name="Sullivan K.A.M."/>
            <person name="Roscito J.G."/>
            <person name="Kirilenko B.M."/>
            <person name="Davalos L.M."/>
            <person name="Corthals A.P."/>
            <person name="Power M.L."/>
            <person name="Jones G."/>
            <person name="Ransome R.D."/>
            <person name="Dechmann D.K.N."/>
            <person name="Locatelli A.G."/>
            <person name="Puechmaille S.J."/>
            <person name="Fedrigo O."/>
            <person name="Jarvis E.D."/>
            <person name="Hiller M."/>
            <person name="Vernes S.C."/>
            <person name="Myers E.W."/>
            <person name="Teeling E.C."/>
        </authorList>
    </citation>
    <scope>NUCLEOTIDE SEQUENCE [LARGE SCALE GENOMIC DNA]</scope>
    <source>
        <strain evidence="2">Bat1K_MPI-CBG_1</strain>
    </source>
</reference>
<feature type="region of interest" description="Disordered" evidence="1">
    <location>
        <begin position="690"/>
        <end position="712"/>
    </location>
</feature>
<feature type="compositionally biased region" description="Basic and acidic residues" evidence="1">
    <location>
        <begin position="391"/>
        <end position="401"/>
    </location>
</feature>
<name>A0A833YEG5_9CHIR</name>
<feature type="region of interest" description="Disordered" evidence="1">
    <location>
        <begin position="1061"/>
        <end position="1087"/>
    </location>
</feature>
<feature type="region of interest" description="Disordered" evidence="1">
    <location>
        <begin position="1554"/>
        <end position="1578"/>
    </location>
</feature>